<organism evidence="5 6">
    <name type="scientific">Tenacibaculum mesophilum</name>
    <dbReference type="NCBI Taxonomy" id="104268"/>
    <lineage>
        <taxon>Bacteria</taxon>
        <taxon>Pseudomonadati</taxon>
        <taxon>Bacteroidota</taxon>
        <taxon>Flavobacteriia</taxon>
        <taxon>Flavobacteriales</taxon>
        <taxon>Flavobacteriaceae</taxon>
        <taxon>Tenacibaculum</taxon>
    </lineage>
</organism>
<evidence type="ECO:0000313" key="5">
    <source>
        <dbReference type="EMBL" id="UTD15146.1"/>
    </source>
</evidence>
<evidence type="ECO:0000256" key="2">
    <source>
        <dbReference type="ARBA" id="ARBA00022676"/>
    </source>
</evidence>
<dbReference type="PANTHER" id="PTHR43685:SF5">
    <property type="entry name" value="GLYCOSYLTRANSFERASE EPSE-RELATED"/>
    <property type="match status" value="1"/>
</dbReference>
<evidence type="ECO:0000256" key="1">
    <source>
        <dbReference type="ARBA" id="ARBA00006739"/>
    </source>
</evidence>
<dbReference type="Proteomes" id="UP001056837">
    <property type="component" value="Chromosome"/>
</dbReference>
<dbReference type="SUPFAM" id="SSF53448">
    <property type="entry name" value="Nucleotide-diphospho-sugar transferases"/>
    <property type="match status" value="1"/>
</dbReference>
<gene>
    <name evidence="5" type="ORF">HER15_06530</name>
</gene>
<dbReference type="PANTHER" id="PTHR43685">
    <property type="entry name" value="GLYCOSYLTRANSFERASE"/>
    <property type="match status" value="1"/>
</dbReference>
<reference evidence="5" key="1">
    <citation type="submission" date="2020-04" db="EMBL/GenBank/DDBJ databases">
        <title>Tenacibaculum mesophilum bac2.</title>
        <authorList>
            <person name="Li M."/>
        </authorList>
    </citation>
    <scope>NUCLEOTIDE SEQUENCE</scope>
    <source>
        <strain evidence="5">Bac2</strain>
    </source>
</reference>
<feature type="domain" description="Glycosyltransferase 2-like" evidence="4">
    <location>
        <begin position="8"/>
        <end position="171"/>
    </location>
</feature>
<keyword evidence="2" id="KW-0328">Glycosyltransferase</keyword>
<evidence type="ECO:0000313" key="6">
    <source>
        <dbReference type="Proteomes" id="UP001056837"/>
    </source>
</evidence>
<dbReference type="Pfam" id="PF00535">
    <property type="entry name" value="Glycos_transf_2"/>
    <property type="match status" value="1"/>
</dbReference>
<dbReference type="InterPro" id="IPR001173">
    <property type="entry name" value="Glyco_trans_2-like"/>
</dbReference>
<dbReference type="InterPro" id="IPR029044">
    <property type="entry name" value="Nucleotide-diphossugar_trans"/>
</dbReference>
<protein>
    <submittedName>
        <fullName evidence="5">Glycosyltransferase</fullName>
    </submittedName>
</protein>
<keyword evidence="3" id="KW-0808">Transferase</keyword>
<accession>A0AAE9MLI1</accession>
<dbReference type="InterPro" id="IPR050834">
    <property type="entry name" value="Glycosyltransf_2"/>
</dbReference>
<comment type="similarity">
    <text evidence="1">Belongs to the glycosyltransferase 2 family.</text>
</comment>
<dbReference type="RefSeq" id="WP_167714262.1">
    <property type="nucleotide sequence ID" value="NZ_CP050861.1"/>
</dbReference>
<dbReference type="GO" id="GO:0016757">
    <property type="term" value="F:glycosyltransferase activity"/>
    <property type="evidence" value="ECO:0007669"/>
    <property type="project" value="UniProtKB-KW"/>
</dbReference>
<evidence type="ECO:0000256" key="3">
    <source>
        <dbReference type="ARBA" id="ARBA00022679"/>
    </source>
</evidence>
<sequence>MKKSTIAFIITVYKKDKLKYFKEAIETIVNQDYGFQNINIYLGVDGELSNEVDDYINENIKFFYKIIKNKENKGLAFTLNRLIETLENEYYIFRMDSDDVCYLDRATKQVNFMEKNPDILISGGAIEEFSEEHGMQMIRTYPKNSVKAKKYIYKASIFAHPAVCFKKDFFNKGFRYDANHKFSQDVDLWFRALNKNIEIANIKDVVLKLRVQDNFYKRRSYKKAIGEFKIYYKGIITNYGFSFKLIYPLFRLLFRLLPVFLVEKIYNSKLRKKLNN</sequence>
<name>A0AAE9MLI1_9FLAO</name>
<dbReference type="Gene3D" id="3.90.550.10">
    <property type="entry name" value="Spore Coat Polysaccharide Biosynthesis Protein SpsA, Chain A"/>
    <property type="match status" value="1"/>
</dbReference>
<dbReference type="AlphaFoldDB" id="A0AAE9MLI1"/>
<proteinExistence type="inferred from homology"/>
<dbReference type="EMBL" id="CP050861">
    <property type="protein sequence ID" value="UTD15146.1"/>
    <property type="molecule type" value="Genomic_DNA"/>
</dbReference>
<evidence type="ECO:0000259" key="4">
    <source>
        <dbReference type="Pfam" id="PF00535"/>
    </source>
</evidence>